<dbReference type="AlphaFoldDB" id="A0AAU8APD2"/>
<dbReference type="Pfam" id="PF02767">
    <property type="entry name" value="DNA_pol3_beta_2"/>
    <property type="match status" value="1"/>
</dbReference>
<dbReference type="GO" id="GO:0006271">
    <property type="term" value="P:DNA strand elongation involved in DNA replication"/>
    <property type="evidence" value="ECO:0007669"/>
    <property type="project" value="TreeGrafter"/>
</dbReference>
<keyword evidence="9" id="KW-0238">DNA-binding</keyword>
<evidence type="ECO:0000256" key="2">
    <source>
        <dbReference type="ARBA" id="ARBA00010752"/>
    </source>
</evidence>
<evidence type="ECO:0000313" key="14">
    <source>
        <dbReference type="EMBL" id="XCC95945.1"/>
    </source>
</evidence>
<dbReference type="InterPro" id="IPR001001">
    <property type="entry name" value="DNA_polIII_beta"/>
</dbReference>
<feature type="domain" description="DNA polymerase III beta sliding clamp central" evidence="13">
    <location>
        <begin position="154"/>
        <end position="276"/>
    </location>
</feature>
<evidence type="ECO:0000256" key="7">
    <source>
        <dbReference type="ARBA" id="ARBA00022705"/>
    </source>
</evidence>
<feature type="domain" description="DNA polymerase III beta sliding clamp N-terminal" evidence="12">
    <location>
        <begin position="17"/>
        <end position="88"/>
    </location>
</feature>
<keyword evidence="5" id="KW-0808">Transferase</keyword>
<dbReference type="SUPFAM" id="SSF55979">
    <property type="entry name" value="DNA clamp"/>
    <property type="match status" value="3"/>
</dbReference>
<keyword evidence="8" id="KW-0239">DNA-directed DNA polymerase</keyword>
<gene>
    <name evidence="14" type="ORF">PVT71_14680</name>
</gene>
<dbReference type="GO" id="GO:0009360">
    <property type="term" value="C:DNA polymerase III complex"/>
    <property type="evidence" value="ECO:0007669"/>
    <property type="project" value="InterPro"/>
</dbReference>
<evidence type="ECO:0000256" key="4">
    <source>
        <dbReference type="ARBA" id="ARBA00022490"/>
    </source>
</evidence>
<evidence type="ECO:0000256" key="11">
    <source>
        <dbReference type="ARBA" id="ARBA00033276"/>
    </source>
</evidence>
<proteinExistence type="inferred from homology"/>
<dbReference type="EMBL" id="CP123385">
    <property type="protein sequence ID" value="XCC95945.1"/>
    <property type="molecule type" value="Genomic_DNA"/>
</dbReference>
<sequence length="400" mass="43019">MLHQAPKDMAAVKACATIPREPLKRASALMRKVIERRNTIPVLSYLKVEIAPGHVTLSGTDLDIELTVEIEAETEGAATFMVAERVFAGFAPGAAGPVVMQLMPGKVARDQECMDRISLSDGETSLTLNAHMPAEEFPHLKPNGGAKVQPTFTLSQTEVVRLFKLGRHCVSTELTRYYLNGTFLTTNPDTGTLRAVTTNGHKLARIDTEEPADFGALKGDDRKGLIVAAKAVDLLLNIAGKGGNEPVAFSCAEYFLCAEVAGTTLRAKTIDGTYPDYTRVIPSPSDNLVAHLSGAALSRMARAAKVIVPQLVNPVKLDFETGRIGFDNSHSDDGASFVMPLQCRLAEGCSSKSIGFNLAYLRQQGDITPTFKLSTAGEGEPALIHSDDPNALWVVMPMRL</sequence>
<dbReference type="Gene3D" id="3.10.150.10">
    <property type="entry name" value="DNA Polymerase III, subunit A, domain 2"/>
    <property type="match status" value="1"/>
</dbReference>
<accession>A0AAU8APD2</accession>
<dbReference type="GO" id="GO:0005737">
    <property type="term" value="C:cytoplasm"/>
    <property type="evidence" value="ECO:0007669"/>
    <property type="project" value="UniProtKB-SubCell"/>
</dbReference>
<dbReference type="GO" id="GO:0008408">
    <property type="term" value="F:3'-5' exonuclease activity"/>
    <property type="evidence" value="ECO:0007669"/>
    <property type="project" value="InterPro"/>
</dbReference>
<evidence type="ECO:0000256" key="9">
    <source>
        <dbReference type="ARBA" id="ARBA00023125"/>
    </source>
</evidence>
<evidence type="ECO:0000256" key="1">
    <source>
        <dbReference type="ARBA" id="ARBA00004496"/>
    </source>
</evidence>
<evidence type="ECO:0000256" key="10">
    <source>
        <dbReference type="ARBA" id="ARBA00030988"/>
    </source>
</evidence>
<evidence type="ECO:0000256" key="8">
    <source>
        <dbReference type="ARBA" id="ARBA00022932"/>
    </source>
</evidence>
<comment type="subcellular location">
    <subcellularLocation>
        <location evidence="1">Cytoplasm</location>
    </subcellularLocation>
</comment>
<dbReference type="InterPro" id="IPR046938">
    <property type="entry name" value="DNA_clamp_sf"/>
</dbReference>
<protein>
    <recommendedName>
        <fullName evidence="3">Beta sliding clamp</fullName>
    </recommendedName>
    <alternativeName>
        <fullName evidence="11">Beta-clamp processivity factor</fullName>
    </alternativeName>
    <alternativeName>
        <fullName evidence="10">DNA polymerase III beta sliding clamp subunit</fullName>
    </alternativeName>
</protein>
<evidence type="ECO:0000256" key="6">
    <source>
        <dbReference type="ARBA" id="ARBA00022695"/>
    </source>
</evidence>
<comment type="similarity">
    <text evidence="2">Belongs to the beta sliding clamp family.</text>
</comment>
<dbReference type="InterPro" id="IPR022634">
    <property type="entry name" value="DNA_polIII_beta_N"/>
</dbReference>
<dbReference type="PANTHER" id="PTHR30478">
    <property type="entry name" value="DNA POLYMERASE III SUBUNIT BETA"/>
    <property type="match status" value="1"/>
</dbReference>
<organism evidence="14">
    <name type="scientific">Alloyangia sp. H15</name>
    <dbReference type="NCBI Taxonomy" id="3029062"/>
    <lineage>
        <taxon>Bacteria</taxon>
        <taxon>Pseudomonadati</taxon>
        <taxon>Pseudomonadota</taxon>
        <taxon>Alphaproteobacteria</taxon>
        <taxon>Rhodobacterales</taxon>
        <taxon>Roseobacteraceae</taxon>
        <taxon>Alloyangia</taxon>
    </lineage>
</organism>
<dbReference type="GO" id="GO:0003887">
    <property type="term" value="F:DNA-directed DNA polymerase activity"/>
    <property type="evidence" value="ECO:0007669"/>
    <property type="project" value="UniProtKB-KW"/>
</dbReference>
<keyword evidence="4" id="KW-0963">Cytoplasm</keyword>
<reference evidence="14" key="1">
    <citation type="submission" date="2023-02" db="EMBL/GenBank/DDBJ databases">
        <title>Description and genomic characterization of Salipiger bruguierae sp. nov., isolated from the sediment of mangrove plant Bruguiera sexangula.</title>
        <authorList>
            <person name="Long M."/>
        </authorList>
    </citation>
    <scope>NUCLEOTIDE SEQUENCE</scope>
    <source>
        <strain evidence="14">H15</strain>
    </source>
</reference>
<dbReference type="Gene3D" id="3.70.10.10">
    <property type="match status" value="1"/>
</dbReference>
<dbReference type="RefSeq" id="WP_353474812.1">
    <property type="nucleotide sequence ID" value="NZ_CP123385.1"/>
</dbReference>
<dbReference type="SMART" id="SM00480">
    <property type="entry name" value="POL3Bc"/>
    <property type="match status" value="1"/>
</dbReference>
<keyword evidence="7" id="KW-0235">DNA replication</keyword>
<dbReference type="InterPro" id="IPR022637">
    <property type="entry name" value="DNA_polIII_beta_cen"/>
</dbReference>
<keyword evidence="6" id="KW-0548">Nucleotidyltransferase</keyword>
<name>A0AAU8APD2_9RHOB</name>
<evidence type="ECO:0000259" key="12">
    <source>
        <dbReference type="Pfam" id="PF00712"/>
    </source>
</evidence>
<evidence type="ECO:0000256" key="3">
    <source>
        <dbReference type="ARBA" id="ARBA00021035"/>
    </source>
</evidence>
<dbReference type="Pfam" id="PF00712">
    <property type="entry name" value="DNA_pol3_beta"/>
    <property type="match status" value="1"/>
</dbReference>
<dbReference type="CDD" id="cd00140">
    <property type="entry name" value="beta_clamp"/>
    <property type="match status" value="1"/>
</dbReference>
<dbReference type="GO" id="GO:0003677">
    <property type="term" value="F:DNA binding"/>
    <property type="evidence" value="ECO:0007669"/>
    <property type="project" value="UniProtKB-KW"/>
</dbReference>
<evidence type="ECO:0000259" key="13">
    <source>
        <dbReference type="Pfam" id="PF02767"/>
    </source>
</evidence>
<dbReference type="PANTHER" id="PTHR30478:SF0">
    <property type="entry name" value="BETA SLIDING CLAMP"/>
    <property type="match status" value="1"/>
</dbReference>
<evidence type="ECO:0000256" key="5">
    <source>
        <dbReference type="ARBA" id="ARBA00022679"/>
    </source>
</evidence>